<gene>
    <name evidence="8" type="ORF">CLV29_0489</name>
</gene>
<dbReference type="OrthoDB" id="5405318at2"/>
<reference evidence="8 9" key="1">
    <citation type="submission" date="2019-03" db="EMBL/GenBank/DDBJ databases">
        <title>Genomic Encyclopedia of Archaeal and Bacterial Type Strains, Phase II (KMG-II): from individual species to whole genera.</title>
        <authorList>
            <person name="Goeker M."/>
        </authorList>
    </citation>
    <scope>NUCLEOTIDE SEQUENCE [LARGE SCALE GENOMIC DNA]</scope>
    <source>
        <strain evidence="8 9">DSM 24323</strain>
    </source>
</reference>
<dbReference type="Proteomes" id="UP000295371">
    <property type="component" value="Unassembled WGS sequence"/>
</dbReference>
<sequence length="313" mass="32413">MAGVLSGFFVIAAVIATGWLLAHLKILDAKGQVVLSRVTFHVATPALTIVLIGGSDVRQLFSSNLIASVTGVVITAVLSIIASIFLFRRKAQDTVIGAFCSSYVNAGNLGIPIATYVIGDPAVLAPMLLTQILILQPGGLAVLDVLDARGSRAMTRGMLIRMAILRPVRNPITIGAIIGLILALTGWELPELIAGPIDLIAGMAIPCMLIGYGISLRTGPLPGRGGAGRQIALIAVLKLLVQPVIVCLVATLGLGLTGLDLLAVVIIAALPTAQNVFVFAVRYNAGLLLARDSVFVTTVLSVPVILVITGLLA</sequence>
<dbReference type="AlphaFoldDB" id="A0A4R7J946"/>
<dbReference type="PANTHER" id="PTHR36838:SF1">
    <property type="entry name" value="SLR1864 PROTEIN"/>
    <property type="match status" value="1"/>
</dbReference>
<protein>
    <recommendedName>
        <fullName evidence="10">AEC family transporter</fullName>
    </recommendedName>
</protein>
<feature type="transmembrane region" description="Helical" evidence="7">
    <location>
        <begin position="94"/>
        <end position="118"/>
    </location>
</feature>
<dbReference type="GO" id="GO:0055085">
    <property type="term" value="P:transmembrane transport"/>
    <property type="evidence" value="ECO:0007669"/>
    <property type="project" value="InterPro"/>
</dbReference>
<keyword evidence="4 7" id="KW-0812">Transmembrane</keyword>
<dbReference type="EMBL" id="SOAW01000001">
    <property type="protein sequence ID" value="TDT32899.1"/>
    <property type="molecule type" value="Genomic_DNA"/>
</dbReference>
<dbReference type="PANTHER" id="PTHR36838">
    <property type="entry name" value="AUXIN EFFLUX CARRIER FAMILY PROTEIN"/>
    <property type="match status" value="1"/>
</dbReference>
<keyword evidence="5 7" id="KW-1133">Transmembrane helix</keyword>
<comment type="subcellular location">
    <subcellularLocation>
        <location evidence="1">Membrane</location>
        <topology evidence="1">Multi-pass membrane protein</topology>
    </subcellularLocation>
</comment>
<dbReference type="RefSeq" id="WP_133753483.1">
    <property type="nucleotide sequence ID" value="NZ_SOAW01000001.1"/>
</dbReference>
<evidence type="ECO:0000256" key="6">
    <source>
        <dbReference type="ARBA" id="ARBA00023136"/>
    </source>
</evidence>
<accession>A0A4R7J946</accession>
<evidence type="ECO:0000313" key="9">
    <source>
        <dbReference type="Proteomes" id="UP000295371"/>
    </source>
</evidence>
<evidence type="ECO:0000256" key="2">
    <source>
        <dbReference type="ARBA" id="ARBA00022448"/>
    </source>
</evidence>
<keyword evidence="9" id="KW-1185">Reference proteome</keyword>
<feature type="transmembrane region" description="Helical" evidence="7">
    <location>
        <begin position="65"/>
        <end position="87"/>
    </location>
</feature>
<evidence type="ECO:0000313" key="8">
    <source>
        <dbReference type="EMBL" id="TDT32899.1"/>
    </source>
</evidence>
<evidence type="ECO:0000256" key="1">
    <source>
        <dbReference type="ARBA" id="ARBA00004141"/>
    </source>
</evidence>
<feature type="transmembrane region" description="Helical" evidence="7">
    <location>
        <begin position="261"/>
        <end position="281"/>
    </location>
</feature>
<feature type="transmembrane region" description="Helical" evidence="7">
    <location>
        <begin position="231"/>
        <end position="255"/>
    </location>
</feature>
<evidence type="ECO:0000256" key="3">
    <source>
        <dbReference type="ARBA" id="ARBA00022475"/>
    </source>
</evidence>
<keyword evidence="6 7" id="KW-0472">Membrane</keyword>
<dbReference type="Pfam" id="PF03547">
    <property type="entry name" value="Mem_trans"/>
    <property type="match status" value="1"/>
</dbReference>
<feature type="transmembrane region" description="Helical" evidence="7">
    <location>
        <begin position="124"/>
        <end position="146"/>
    </location>
</feature>
<feature type="transmembrane region" description="Helical" evidence="7">
    <location>
        <begin position="34"/>
        <end position="53"/>
    </location>
</feature>
<name>A0A4R7J946_9ACTN</name>
<evidence type="ECO:0008006" key="10">
    <source>
        <dbReference type="Google" id="ProtNLM"/>
    </source>
</evidence>
<dbReference type="InterPro" id="IPR004776">
    <property type="entry name" value="Mem_transp_PIN-like"/>
</dbReference>
<comment type="caution">
    <text evidence="8">The sequence shown here is derived from an EMBL/GenBank/DDBJ whole genome shotgun (WGS) entry which is preliminary data.</text>
</comment>
<evidence type="ECO:0000256" key="7">
    <source>
        <dbReference type="SAM" id="Phobius"/>
    </source>
</evidence>
<evidence type="ECO:0000256" key="5">
    <source>
        <dbReference type="ARBA" id="ARBA00022989"/>
    </source>
</evidence>
<dbReference type="GO" id="GO:0016020">
    <property type="term" value="C:membrane"/>
    <property type="evidence" value="ECO:0007669"/>
    <property type="project" value="UniProtKB-SubCell"/>
</dbReference>
<feature type="transmembrane region" description="Helical" evidence="7">
    <location>
        <begin position="293"/>
        <end position="312"/>
    </location>
</feature>
<evidence type="ECO:0000256" key="4">
    <source>
        <dbReference type="ARBA" id="ARBA00022692"/>
    </source>
</evidence>
<keyword evidence="2" id="KW-0813">Transport</keyword>
<feature type="transmembrane region" description="Helical" evidence="7">
    <location>
        <begin position="6"/>
        <end position="22"/>
    </location>
</feature>
<keyword evidence="3" id="KW-1003">Cell membrane</keyword>
<feature type="transmembrane region" description="Helical" evidence="7">
    <location>
        <begin position="199"/>
        <end position="219"/>
    </location>
</feature>
<proteinExistence type="predicted"/>
<organism evidence="8 9">
    <name type="scientific">Naumannella halotolerans</name>
    <dbReference type="NCBI Taxonomy" id="993414"/>
    <lineage>
        <taxon>Bacteria</taxon>
        <taxon>Bacillati</taxon>
        <taxon>Actinomycetota</taxon>
        <taxon>Actinomycetes</taxon>
        <taxon>Propionibacteriales</taxon>
        <taxon>Propionibacteriaceae</taxon>
        <taxon>Naumannella</taxon>
    </lineage>
</organism>
<feature type="transmembrane region" description="Helical" evidence="7">
    <location>
        <begin position="167"/>
        <end position="187"/>
    </location>
</feature>